<dbReference type="PANTHER" id="PTHR10869:SF246">
    <property type="entry name" value="TRANSMEMBRANE PROLYL 4-HYDROXYLASE"/>
    <property type="match status" value="1"/>
</dbReference>
<keyword evidence="5" id="KW-0408">Iron</keyword>
<dbReference type="InterPro" id="IPR045054">
    <property type="entry name" value="P4HA-like"/>
</dbReference>
<evidence type="ECO:0000256" key="3">
    <source>
        <dbReference type="ARBA" id="ARBA00022964"/>
    </source>
</evidence>
<dbReference type="RefSeq" id="YP_004324185.1">
    <property type="nucleotide sequence ID" value="NC_015287.1"/>
</dbReference>
<dbReference type="GO" id="GO:0005506">
    <property type="term" value="F:iron ion binding"/>
    <property type="evidence" value="ECO:0007669"/>
    <property type="project" value="InterPro"/>
</dbReference>
<evidence type="ECO:0000256" key="4">
    <source>
        <dbReference type="ARBA" id="ARBA00023002"/>
    </source>
</evidence>
<comment type="cofactor">
    <cofactor evidence="1">
        <name>L-ascorbate</name>
        <dbReference type="ChEBI" id="CHEBI:38290"/>
    </cofactor>
</comment>
<evidence type="ECO:0000313" key="7">
    <source>
        <dbReference type="EMBL" id="ADO98198.1"/>
    </source>
</evidence>
<evidence type="ECO:0000256" key="1">
    <source>
        <dbReference type="ARBA" id="ARBA00001961"/>
    </source>
</evidence>
<dbReference type="GO" id="GO:0016705">
    <property type="term" value="F:oxidoreductase activity, acting on paired donors, with incorporation or reduction of molecular oxygen"/>
    <property type="evidence" value="ECO:0007669"/>
    <property type="project" value="InterPro"/>
</dbReference>
<dbReference type="GeneID" id="10328701"/>
<dbReference type="EMBL" id="GU071098">
    <property type="protein sequence ID" value="ADO98198.1"/>
    <property type="molecule type" value="Genomic_DNA"/>
</dbReference>
<evidence type="ECO:0000259" key="6">
    <source>
        <dbReference type="SMART" id="SM00702"/>
    </source>
</evidence>
<dbReference type="InterPro" id="IPR044862">
    <property type="entry name" value="Pro_4_hyd_alph_FE2OG_OXY"/>
</dbReference>
<evidence type="ECO:0000313" key="8">
    <source>
        <dbReference type="Proteomes" id="UP000006527"/>
    </source>
</evidence>
<proteinExistence type="predicted"/>
<dbReference type="InterPro" id="IPR006620">
    <property type="entry name" value="Pro_4_hyd_alph"/>
</dbReference>
<dbReference type="GO" id="GO:0031418">
    <property type="term" value="F:L-ascorbic acid binding"/>
    <property type="evidence" value="ECO:0007669"/>
    <property type="project" value="InterPro"/>
</dbReference>
<feature type="domain" description="Prolyl 4-hydroxylase alpha subunit" evidence="6">
    <location>
        <begin position="7"/>
        <end position="191"/>
    </location>
</feature>
<dbReference type="Proteomes" id="UP000006527">
    <property type="component" value="Segment"/>
</dbReference>
<dbReference type="PANTHER" id="PTHR10869">
    <property type="entry name" value="PROLYL 4-HYDROXYLASE ALPHA SUBUNIT"/>
    <property type="match status" value="1"/>
</dbReference>
<dbReference type="KEGG" id="vg:10328701"/>
<evidence type="ECO:0000256" key="2">
    <source>
        <dbReference type="ARBA" id="ARBA00022723"/>
    </source>
</evidence>
<dbReference type="Pfam" id="PF13640">
    <property type="entry name" value="2OG-FeII_Oxy_3"/>
    <property type="match status" value="1"/>
</dbReference>
<keyword evidence="8" id="KW-1185">Reference proteome</keyword>
<sequence>MIEKITDMIYVERDVLSQDQCDEMIKYFWDNPQLHDDGKVEHFKDGEYQGKLVNKEHKNCIQFQFEPHHKYANLMTQVIQDAYLNYRYQLPVLPASDLAILDYTIRCYEKGKGIFKTHVDQAEGGTISRLFACIIYLNDVDEGGETFFPDWNIACKCERGKILLFPCNWIFPHGSNPNISHHKYILTAFINLNYEMPMYDETVV</sequence>
<dbReference type="GO" id="GO:0051213">
    <property type="term" value="F:dioxygenase activity"/>
    <property type="evidence" value="ECO:0007669"/>
    <property type="project" value="UniProtKB-KW"/>
</dbReference>
<dbReference type="OrthoDB" id="24122at10239"/>
<dbReference type="SMART" id="SM00702">
    <property type="entry name" value="P4Hc"/>
    <property type="match status" value="1"/>
</dbReference>
<name>E3SL50_9CAUD</name>
<evidence type="ECO:0000256" key="5">
    <source>
        <dbReference type="ARBA" id="ARBA00023004"/>
    </source>
</evidence>
<accession>E3SL50</accession>
<reference evidence="7 8" key="1">
    <citation type="journal article" date="2010" name="Environ. Microbiol.">
        <title>Genomic analysis of oceanic cyanobacterial myoviruses compared with T4-like myoviruses from diverse hosts and environments.</title>
        <authorList>
            <person name="Sullivan M.B."/>
            <person name="Huang K.H."/>
            <person name="Ignacio-Espinoza J.C."/>
            <person name="Berlin A.M."/>
            <person name="Kelly L."/>
            <person name="Weigele P.R."/>
            <person name="DeFrancesco A.S."/>
            <person name="Kern S.E."/>
            <person name="Thompson L.R."/>
            <person name="Young S."/>
            <person name="Yandava C."/>
            <person name="Fu R."/>
            <person name="Krastins B."/>
            <person name="Chase M."/>
            <person name="Sarracino D."/>
            <person name="Osburne M.S."/>
            <person name="Henn M.R."/>
            <person name="Chisholm S.W."/>
        </authorList>
    </citation>
    <scope>NUCLEOTIDE SEQUENCE [LARGE SCALE GENOMIC DNA]</scope>
    <source>
        <strain evidence="7">8109-3</strain>
    </source>
</reference>
<dbReference type="Gene3D" id="2.60.120.620">
    <property type="entry name" value="q2cbj1_9rhob like domain"/>
    <property type="match status" value="1"/>
</dbReference>
<protein>
    <recommendedName>
        <fullName evidence="6">Prolyl 4-hydroxylase alpha subunit domain-containing protein</fullName>
    </recommendedName>
</protein>
<dbReference type="SUPFAM" id="SSF51197">
    <property type="entry name" value="Clavaminate synthase-like"/>
    <property type="match status" value="1"/>
</dbReference>
<gene>
    <name evidence="7" type="ORF">SSSM7_132</name>
</gene>
<keyword evidence="4" id="KW-0560">Oxidoreductase</keyword>
<organism evidence="7 8">
    <name type="scientific">Synechococcus phage S-SSM7</name>
    <dbReference type="NCBI Taxonomy" id="445686"/>
    <lineage>
        <taxon>Viruses</taxon>
        <taxon>Duplodnaviria</taxon>
        <taxon>Heunggongvirae</taxon>
        <taxon>Uroviricota</taxon>
        <taxon>Caudoviricetes</taxon>
        <taxon>Pantevenvirales</taxon>
        <taxon>Kyanoviridae</taxon>
        <taxon>Lipsvirus</taxon>
        <taxon>Lipsvirus ssm7</taxon>
    </lineage>
</organism>
<keyword evidence="3" id="KW-0223">Dioxygenase</keyword>
<keyword evidence="2" id="KW-0479">Metal-binding</keyword>